<feature type="domain" description="Coenzyme F420:L-glutamate ligase-like" evidence="1">
    <location>
        <begin position="10"/>
        <end position="383"/>
    </location>
</feature>
<protein>
    <recommendedName>
        <fullName evidence="1">Coenzyme F420:L-glutamate ligase-like domain-containing protein</fullName>
    </recommendedName>
</protein>
<name>A0A212K2L8_9DELT</name>
<dbReference type="AlphaFoldDB" id="A0A212K2L8"/>
<reference evidence="2" key="1">
    <citation type="submission" date="2016-04" db="EMBL/GenBank/DDBJ databases">
        <authorList>
            <person name="Evans L.H."/>
            <person name="Alamgir A."/>
            <person name="Owens N."/>
            <person name="Weber N.D."/>
            <person name="Virtaneva K."/>
            <person name="Barbian K."/>
            <person name="Babar A."/>
            <person name="Rosenke K."/>
        </authorList>
    </citation>
    <scope>NUCLEOTIDE SEQUENCE</scope>
    <source>
        <strain evidence="2">86</strain>
    </source>
</reference>
<evidence type="ECO:0000259" key="1">
    <source>
        <dbReference type="Pfam" id="PF01996"/>
    </source>
</evidence>
<dbReference type="SUPFAM" id="SSF144010">
    <property type="entry name" value="CofE-like"/>
    <property type="match status" value="1"/>
</dbReference>
<sequence>MRHVGTQAFGVRLPIVSQGDDLAGMVADALFDVARANNLTLRETDVVGVTEALVAKSQGNFASIDAIAADIRKKFPGGEVGVVFPILSRNRFLNILKGISRGAEKVHVLLQYPCDEVGNPLMNPEDVDALFDSGETLFTGAGFKKATGNYCHPFTGVDYISLYQEAGGNIDVHVASDPRRILDLTAHVLVAEIHTRQMTKNRLLKAGAATVYTLSDVLAEPENGSGYNPQFGVLGSNLSGEGVLKLFPRDSDDFVRAVRARIARKCGVAPEVLVYGDGAFKDPLAGIWELADPVVSPAYTDGLKGRPREIKIKLVADGLAGTMGSAEKTAAITEMIREKNNNADKECVSAGTTPRNYVDLLGSLCDLISGSGDKGTPVVLIQGYFDDYSSL</sequence>
<gene>
    <name evidence="2" type="ORF">KL86DPRO_20567</name>
</gene>
<dbReference type="Gene3D" id="3.30.1330.100">
    <property type="entry name" value="CofE-like"/>
    <property type="match status" value="1"/>
</dbReference>
<dbReference type="InterPro" id="IPR002847">
    <property type="entry name" value="F420-0_gamma-glut_ligase-dom"/>
</dbReference>
<dbReference type="EMBL" id="FLUQ01000002">
    <property type="protein sequence ID" value="SBW05892.1"/>
    <property type="molecule type" value="Genomic_DNA"/>
</dbReference>
<organism evidence="2">
    <name type="scientific">uncultured delta proteobacterium</name>
    <dbReference type="NCBI Taxonomy" id="34034"/>
    <lineage>
        <taxon>Bacteria</taxon>
        <taxon>Deltaproteobacteria</taxon>
        <taxon>environmental samples</taxon>
    </lineage>
</organism>
<evidence type="ECO:0000313" key="2">
    <source>
        <dbReference type="EMBL" id="SBW05892.1"/>
    </source>
</evidence>
<proteinExistence type="predicted"/>
<accession>A0A212K2L8</accession>
<dbReference type="Pfam" id="PF01996">
    <property type="entry name" value="F420_ligase"/>
    <property type="match status" value="1"/>
</dbReference>